<gene>
    <name evidence="1" type="ORF">H312_01398</name>
</gene>
<evidence type="ECO:0000313" key="2">
    <source>
        <dbReference type="Proteomes" id="UP000030655"/>
    </source>
</evidence>
<dbReference type="EMBL" id="KK365148">
    <property type="protein sequence ID" value="KCZ81188.1"/>
    <property type="molecule type" value="Genomic_DNA"/>
</dbReference>
<organism evidence="1 2">
    <name type="scientific">Anncaliia algerae PRA339</name>
    <dbReference type="NCBI Taxonomy" id="1288291"/>
    <lineage>
        <taxon>Eukaryota</taxon>
        <taxon>Fungi</taxon>
        <taxon>Fungi incertae sedis</taxon>
        <taxon>Microsporidia</taxon>
        <taxon>Tubulinosematoidea</taxon>
        <taxon>Tubulinosematidae</taxon>
        <taxon>Anncaliia</taxon>
    </lineage>
</organism>
<dbReference type="Proteomes" id="UP000030655">
    <property type="component" value="Unassembled WGS sequence"/>
</dbReference>
<sequence>MNIIRRKNLIWFCFLKNAKLAPWSSVNTQNSYSCISSDNHLIKNILLNEELADSNAIKPFPKDYFISNQQKRLIKWRNYYADLNHDKIDQIQTSNSSAFYNNLREERNFINIS</sequence>
<dbReference type="HOGENOM" id="CLU_2132931_0_0_1"/>
<reference evidence="1 2" key="2">
    <citation type="submission" date="2014-03" db="EMBL/GenBank/DDBJ databases">
        <title>The Genome Sequence of Anncaliia algerae insect isolate PRA339.</title>
        <authorList>
            <consortium name="The Broad Institute Genome Sequencing Platform"/>
            <consortium name="The Broad Institute Genome Sequencing Center for Infectious Disease"/>
            <person name="Cuomo C."/>
            <person name="Becnel J."/>
            <person name="Sanscrainte N."/>
            <person name="Walker B."/>
            <person name="Young S.K."/>
            <person name="Zeng Q."/>
            <person name="Gargeya S."/>
            <person name="Fitzgerald M."/>
            <person name="Haas B."/>
            <person name="Abouelleil A."/>
            <person name="Alvarado L."/>
            <person name="Arachchi H.M."/>
            <person name="Berlin A.M."/>
            <person name="Chapman S.B."/>
            <person name="Dewar J."/>
            <person name="Goldberg J."/>
            <person name="Griggs A."/>
            <person name="Gujja S."/>
            <person name="Hansen M."/>
            <person name="Howarth C."/>
            <person name="Imamovic A."/>
            <person name="Larimer J."/>
            <person name="McCowan C."/>
            <person name="Murphy C."/>
            <person name="Neiman D."/>
            <person name="Pearson M."/>
            <person name="Priest M."/>
            <person name="Roberts A."/>
            <person name="Saif S."/>
            <person name="Shea T."/>
            <person name="Sisk P."/>
            <person name="Sykes S."/>
            <person name="Wortman J."/>
            <person name="Nusbaum C."/>
            <person name="Birren B."/>
        </authorList>
    </citation>
    <scope>NUCLEOTIDE SEQUENCE [LARGE SCALE GENOMIC DNA]</scope>
    <source>
        <strain evidence="1 2">PRA339</strain>
    </source>
</reference>
<proteinExistence type="predicted"/>
<dbReference type="AlphaFoldDB" id="A0A059F1M8"/>
<keyword evidence="2" id="KW-1185">Reference proteome</keyword>
<reference evidence="2" key="1">
    <citation type="submission" date="2013-02" db="EMBL/GenBank/DDBJ databases">
        <authorList>
            <consortium name="The Broad Institute Genome Sequencing Platform"/>
            <person name="Cuomo C."/>
            <person name="Becnel J."/>
            <person name="Sanscrainte N."/>
            <person name="Walker B."/>
            <person name="Young S.K."/>
            <person name="Zeng Q."/>
            <person name="Gargeya S."/>
            <person name="Fitzgerald M."/>
            <person name="Haas B."/>
            <person name="Abouelleil A."/>
            <person name="Alvarado L."/>
            <person name="Arachchi H.M."/>
            <person name="Berlin A.M."/>
            <person name="Chapman S.B."/>
            <person name="Dewar J."/>
            <person name="Goldberg J."/>
            <person name="Griggs A."/>
            <person name="Gujja S."/>
            <person name="Hansen M."/>
            <person name="Howarth C."/>
            <person name="Imamovic A."/>
            <person name="Larimer J."/>
            <person name="McCowan C."/>
            <person name="Murphy C."/>
            <person name="Neiman D."/>
            <person name="Pearson M."/>
            <person name="Priest M."/>
            <person name="Roberts A."/>
            <person name="Saif S."/>
            <person name="Shea T."/>
            <person name="Sisk P."/>
            <person name="Sykes S."/>
            <person name="Wortman J."/>
            <person name="Nusbaum C."/>
            <person name="Birren B."/>
        </authorList>
    </citation>
    <scope>NUCLEOTIDE SEQUENCE [LARGE SCALE GENOMIC DNA]</scope>
    <source>
        <strain evidence="2">PRA339</strain>
    </source>
</reference>
<dbReference type="VEuPathDB" id="MicrosporidiaDB:H312_01398"/>
<protein>
    <submittedName>
        <fullName evidence="1">Uncharacterized protein</fullName>
    </submittedName>
</protein>
<name>A0A059F1M8_9MICR</name>
<evidence type="ECO:0000313" key="1">
    <source>
        <dbReference type="EMBL" id="KCZ81188.1"/>
    </source>
</evidence>
<accession>A0A059F1M8</accession>